<dbReference type="RefSeq" id="WP_045580802.1">
    <property type="nucleotide sequence ID" value="NZ_CP012401.1"/>
</dbReference>
<name>A0AAC9EX86_9PROT</name>
<dbReference type="KEGG" id="ati:AL072_07840"/>
<dbReference type="InterPro" id="IPR005538">
    <property type="entry name" value="LrgA/CidA"/>
</dbReference>
<sequence length="126" mass="13017">MLGTLTLLLLCQLAGELVARLLHLPVPGPVLGMLLLFGGLLLRGGVPAAVQDTAVGLLRHLSLLFVPAGVGVMVHAARLEAEALPIVVALFGSTLFGVAVTAKIMAALLRRTDVGLKDEPADGERP</sequence>
<reference evidence="8" key="1">
    <citation type="submission" date="2015-08" db="EMBL/GenBank/DDBJ databases">
        <title>Complete Genome Sequence of Azospirillum thiophilum BV-S.</title>
        <authorList>
            <person name="Fomenkov A."/>
            <person name="Vincze T."/>
            <person name="Grabovich M."/>
            <person name="Dubinina G."/>
            <person name="Orlova M."/>
            <person name="Belousova E."/>
            <person name="Roberts R.J."/>
        </authorList>
    </citation>
    <scope>NUCLEOTIDE SEQUENCE [LARGE SCALE GENOMIC DNA]</scope>
    <source>
        <strain evidence="8">BV-S</strain>
    </source>
</reference>
<comment type="subcellular location">
    <subcellularLocation>
        <location evidence="1">Cell membrane</location>
        <topology evidence="1">Multi-pass membrane protein</topology>
    </subcellularLocation>
</comment>
<dbReference type="GO" id="GO:0005886">
    <property type="term" value="C:plasma membrane"/>
    <property type="evidence" value="ECO:0007669"/>
    <property type="project" value="UniProtKB-SubCell"/>
</dbReference>
<dbReference type="Pfam" id="PF03788">
    <property type="entry name" value="LrgA"/>
    <property type="match status" value="1"/>
</dbReference>
<dbReference type="PANTHER" id="PTHR33931">
    <property type="entry name" value="HOLIN-LIKE PROTEIN CIDA-RELATED"/>
    <property type="match status" value="1"/>
</dbReference>
<accession>A0AAC9EX86</accession>
<dbReference type="PANTHER" id="PTHR33931:SF2">
    <property type="entry name" value="HOLIN-LIKE PROTEIN CIDA"/>
    <property type="match status" value="1"/>
</dbReference>
<evidence type="ECO:0000256" key="5">
    <source>
        <dbReference type="ARBA" id="ARBA00023136"/>
    </source>
</evidence>
<evidence type="ECO:0000313" key="7">
    <source>
        <dbReference type="EMBL" id="ALG70839.1"/>
    </source>
</evidence>
<evidence type="ECO:0000256" key="6">
    <source>
        <dbReference type="SAM" id="Phobius"/>
    </source>
</evidence>
<keyword evidence="8" id="KW-1185">Reference proteome</keyword>
<dbReference type="Proteomes" id="UP000069935">
    <property type="component" value="Chromosome 1"/>
</dbReference>
<dbReference type="GO" id="GO:0016787">
    <property type="term" value="F:hydrolase activity"/>
    <property type="evidence" value="ECO:0007669"/>
    <property type="project" value="UniProtKB-KW"/>
</dbReference>
<feature type="transmembrane region" description="Helical" evidence="6">
    <location>
        <begin position="57"/>
        <end position="77"/>
    </location>
</feature>
<evidence type="ECO:0000256" key="2">
    <source>
        <dbReference type="ARBA" id="ARBA00022475"/>
    </source>
</evidence>
<dbReference type="AlphaFoldDB" id="A0AAC9EX86"/>
<keyword evidence="3 6" id="KW-0812">Transmembrane</keyword>
<keyword evidence="5 6" id="KW-0472">Membrane</keyword>
<keyword evidence="2" id="KW-1003">Cell membrane</keyword>
<proteinExistence type="predicted"/>
<evidence type="ECO:0000256" key="1">
    <source>
        <dbReference type="ARBA" id="ARBA00004651"/>
    </source>
</evidence>
<gene>
    <name evidence="7" type="ORF">AL072_07840</name>
</gene>
<evidence type="ECO:0000313" key="8">
    <source>
        <dbReference type="Proteomes" id="UP000069935"/>
    </source>
</evidence>
<organism evidence="7 8">
    <name type="scientific">Azospirillum thiophilum</name>
    <dbReference type="NCBI Taxonomy" id="528244"/>
    <lineage>
        <taxon>Bacteria</taxon>
        <taxon>Pseudomonadati</taxon>
        <taxon>Pseudomonadota</taxon>
        <taxon>Alphaproteobacteria</taxon>
        <taxon>Rhodospirillales</taxon>
        <taxon>Azospirillaceae</taxon>
        <taxon>Azospirillum</taxon>
    </lineage>
</organism>
<evidence type="ECO:0000256" key="4">
    <source>
        <dbReference type="ARBA" id="ARBA00022989"/>
    </source>
</evidence>
<feature type="transmembrane region" description="Helical" evidence="6">
    <location>
        <begin position="29"/>
        <end position="50"/>
    </location>
</feature>
<feature type="transmembrane region" description="Helical" evidence="6">
    <location>
        <begin position="83"/>
        <end position="102"/>
    </location>
</feature>
<evidence type="ECO:0000256" key="3">
    <source>
        <dbReference type="ARBA" id="ARBA00022692"/>
    </source>
</evidence>
<protein>
    <submittedName>
        <fullName evidence="7">Murein hydrolase transporter LrgA</fullName>
    </submittedName>
</protein>
<reference evidence="7 8" key="2">
    <citation type="journal article" date="2016" name="Genome Announc.">
        <title>Complete Genome Sequence of a Strain of Azospirillum thiophilum Isolated from a Sulfide Spring.</title>
        <authorList>
            <person name="Fomenkov A."/>
            <person name="Vincze T."/>
            <person name="Grabovich M."/>
            <person name="Anton B.P."/>
            <person name="Dubinina G."/>
            <person name="Orlova M."/>
            <person name="Belousova E."/>
            <person name="Roberts R.J."/>
        </authorList>
    </citation>
    <scope>NUCLEOTIDE SEQUENCE [LARGE SCALE GENOMIC DNA]</scope>
    <source>
        <strain evidence="7 8">BV-S</strain>
    </source>
</reference>
<keyword evidence="4 6" id="KW-1133">Transmembrane helix</keyword>
<dbReference type="EMBL" id="CP012401">
    <property type="protein sequence ID" value="ALG70839.1"/>
    <property type="molecule type" value="Genomic_DNA"/>
</dbReference>
<keyword evidence="7" id="KW-0378">Hydrolase</keyword>